<dbReference type="GO" id="GO:0009307">
    <property type="term" value="P:DNA restriction-modification system"/>
    <property type="evidence" value="ECO:0007669"/>
    <property type="project" value="UniProtKB-KW"/>
</dbReference>
<dbReference type="InterPro" id="IPR002052">
    <property type="entry name" value="DNA_methylase_N6_adenine_CS"/>
</dbReference>
<name>A0A1G1VPB9_9BACT</name>
<dbReference type="InterPro" id="IPR038333">
    <property type="entry name" value="T1MK-like_N_sf"/>
</dbReference>
<dbReference type="InterPro" id="IPR003356">
    <property type="entry name" value="DNA_methylase_A-5"/>
</dbReference>
<evidence type="ECO:0000259" key="9">
    <source>
        <dbReference type="Pfam" id="PF12161"/>
    </source>
</evidence>
<dbReference type="EMBL" id="MHCI01000005">
    <property type="protein sequence ID" value="OGY17230.1"/>
    <property type="molecule type" value="Genomic_DNA"/>
</dbReference>
<evidence type="ECO:0000256" key="6">
    <source>
        <dbReference type="ARBA" id="ARBA00022747"/>
    </source>
</evidence>
<dbReference type="PRINTS" id="PR00507">
    <property type="entry name" value="N12N6MTFRASE"/>
</dbReference>
<evidence type="ECO:0000313" key="11">
    <source>
        <dbReference type="Proteomes" id="UP000179069"/>
    </source>
</evidence>
<dbReference type="GO" id="GO:0009007">
    <property type="term" value="F:site-specific DNA-methyltransferase (adenine-specific) activity"/>
    <property type="evidence" value="ECO:0007669"/>
    <property type="project" value="UniProtKB-EC"/>
</dbReference>
<reference evidence="10 11" key="1">
    <citation type="journal article" date="2016" name="Nat. Commun.">
        <title>Thousands of microbial genomes shed light on interconnected biogeochemical processes in an aquifer system.</title>
        <authorList>
            <person name="Anantharaman K."/>
            <person name="Brown C.T."/>
            <person name="Hug L.A."/>
            <person name="Sharon I."/>
            <person name="Castelle C.J."/>
            <person name="Probst A.J."/>
            <person name="Thomas B.C."/>
            <person name="Singh A."/>
            <person name="Wilkins M.J."/>
            <person name="Karaoz U."/>
            <person name="Brodie E.L."/>
            <person name="Williams K.H."/>
            <person name="Hubbard S.S."/>
            <person name="Banfield J.F."/>
        </authorList>
    </citation>
    <scope>NUCLEOTIDE SEQUENCE [LARGE SCALE GENOMIC DNA]</scope>
</reference>
<organism evidence="10 11">
    <name type="scientific">Candidatus Chisholmbacteria bacterium RIFCSPHIGHO2_01_FULL_49_18</name>
    <dbReference type="NCBI Taxonomy" id="1797590"/>
    <lineage>
        <taxon>Bacteria</taxon>
        <taxon>Candidatus Chisholmiibacteriota</taxon>
    </lineage>
</organism>
<dbReference type="InterPro" id="IPR029063">
    <property type="entry name" value="SAM-dependent_MTases_sf"/>
</dbReference>
<protein>
    <recommendedName>
        <fullName evidence="2">site-specific DNA-methyltransferase (adenine-specific)</fullName>
        <ecNumber evidence="2">2.1.1.72</ecNumber>
    </recommendedName>
</protein>
<sequence length="533" mass="61465">MVSVPKKDINFEKELWAAADRLRGNVDPSEYKYIVLGLIFLKYVSDSFYQQRTKLQQWLNDPSNKKYYIRDEKSREKMLEDKEMYKRESIFYIPEVARWEFLRNKASLANIAEYIEKAMEAIERDNPEQLSGVLPKNFVRLPLEPHVIGELVNIFSRITFDHTKEKEKDMLGRVYEYFIGQFADAEGKRGGAFFTPRPIVKLLVEILEPFENSRVFDPCAGSGGMFVQSSNFLKEHHKNPNKISLFGQESNRTTLQLCKMNLAIRGVFGKIEFGNSYYEDKFSDLKADFVLANPPFNAEWDPDRITEKDPRIAYGTPPASNANFMWIQHFIQHLTPNGMAGFVMANGALAIGGKEGKIREKIIKDDLIDVVIACPPKLFFNVSLPVSLWFITKNKESGRFRKRNGETLFIDARDTFEQISRKQVVFNEEQIQKIANTVRAWRGQSSFAEATEGQGKKLKYEDIPGFCKAVKLEEIEKNGFVLTPGRYVGIPEEEDDGVPFEEKVKALKKDLKGYFKESEKVEKEILKNLKKIQ</sequence>
<feature type="domain" description="N6 adenine-specific DNA methyltransferase N-terminal" evidence="9">
    <location>
        <begin position="12"/>
        <end position="155"/>
    </location>
</feature>
<keyword evidence="3" id="KW-0489">Methyltransferase</keyword>
<dbReference type="Gene3D" id="3.40.50.150">
    <property type="entry name" value="Vaccinia Virus protein VP39"/>
    <property type="match status" value="1"/>
</dbReference>
<proteinExistence type="inferred from homology"/>
<evidence type="ECO:0000256" key="3">
    <source>
        <dbReference type="ARBA" id="ARBA00022603"/>
    </source>
</evidence>
<keyword evidence="6" id="KW-0680">Restriction system</keyword>
<evidence type="ECO:0000313" key="10">
    <source>
        <dbReference type="EMBL" id="OGY17230.1"/>
    </source>
</evidence>
<dbReference type="InterPro" id="IPR052916">
    <property type="entry name" value="Type-I_RE_MTase_Subunit"/>
</dbReference>
<dbReference type="Pfam" id="PF12161">
    <property type="entry name" value="HsdM_N"/>
    <property type="match status" value="1"/>
</dbReference>
<dbReference type="GO" id="GO:0032259">
    <property type="term" value="P:methylation"/>
    <property type="evidence" value="ECO:0007669"/>
    <property type="project" value="UniProtKB-KW"/>
</dbReference>
<dbReference type="PANTHER" id="PTHR42998">
    <property type="entry name" value="TYPE I RESTRICTION ENZYME HINDVIIP M PROTEIN-RELATED"/>
    <property type="match status" value="1"/>
</dbReference>
<comment type="similarity">
    <text evidence="1">Belongs to the N(4)/N(6)-methyltransferase family.</text>
</comment>
<gene>
    <name evidence="10" type="ORF">A2785_04370</name>
</gene>
<dbReference type="Gene3D" id="1.20.1260.30">
    <property type="match status" value="1"/>
</dbReference>
<evidence type="ECO:0000256" key="4">
    <source>
        <dbReference type="ARBA" id="ARBA00022679"/>
    </source>
</evidence>
<accession>A0A1G1VPB9</accession>
<dbReference type="SUPFAM" id="SSF53335">
    <property type="entry name" value="S-adenosyl-L-methionine-dependent methyltransferases"/>
    <property type="match status" value="1"/>
</dbReference>
<comment type="caution">
    <text evidence="10">The sequence shown here is derived from an EMBL/GenBank/DDBJ whole genome shotgun (WGS) entry which is preliminary data.</text>
</comment>
<evidence type="ECO:0000256" key="2">
    <source>
        <dbReference type="ARBA" id="ARBA00011900"/>
    </source>
</evidence>
<dbReference type="PROSITE" id="PS00092">
    <property type="entry name" value="N6_MTASE"/>
    <property type="match status" value="1"/>
</dbReference>
<dbReference type="GO" id="GO:0003677">
    <property type="term" value="F:DNA binding"/>
    <property type="evidence" value="ECO:0007669"/>
    <property type="project" value="InterPro"/>
</dbReference>
<evidence type="ECO:0000256" key="7">
    <source>
        <dbReference type="ARBA" id="ARBA00047942"/>
    </source>
</evidence>
<dbReference type="GO" id="GO:0008170">
    <property type="term" value="F:N-methyltransferase activity"/>
    <property type="evidence" value="ECO:0007669"/>
    <property type="project" value="InterPro"/>
</dbReference>
<evidence type="ECO:0000256" key="1">
    <source>
        <dbReference type="ARBA" id="ARBA00006594"/>
    </source>
</evidence>
<keyword evidence="5" id="KW-0949">S-adenosyl-L-methionine</keyword>
<dbReference type="EC" id="2.1.1.72" evidence="2"/>
<dbReference type="AlphaFoldDB" id="A0A1G1VPB9"/>
<keyword evidence="4" id="KW-0808">Transferase</keyword>
<comment type="catalytic activity">
    <reaction evidence="7">
        <text>a 2'-deoxyadenosine in DNA + S-adenosyl-L-methionine = an N(6)-methyl-2'-deoxyadenosine in DNA + S-adenosyl-L-homocysteine + H(+)</text>
        <dbReference type="Rhea" id="RHEA:15197"/>
        <dbReference type="Rhea" id="RHEA-COMP:12418"/>
        <dbReference type="Rhea" id="RHEA-COMP:12419"/>
        <dbReference type="ChEBI" id="CHEBI:15378"/>
        <dbReference type="ChEBI" id="CHEBI:57856"/>
        <dbReference type="ChEBI" id="CHEBI:59789"/>
        <dbReference type="ChEBI" id="CHEBI:90615"/>
        <dbReference type="ChEBI" id="CHEBI:90616"/>
        <dbReference type="EC" id="2.1.1.72"/>
    </reaction>
</comment>
<evidence type="ECO:0000259" key="8">
    <source>
        <dbReference type="Pfam" id="PF02384"/>
    </source>
</evidence>
<dbReference type="Pfam" id="PF02384">
    <property type="entry name" value="N6_Mtase"/>
    <property type="match status" value="1"/>
</dbReference>
<dbReference type="InterPro" id="IPR022749">
    <property type="entry name" value="D12N6_MeTrfase_N"/>
</dbReference>
<feature type="domain" description="DNA methylase adenine-specific" evidence="8">
    <location>
        <begin position="167"/>
        <end position="496"/>
    </location>
</feature>
<dbReference type="PANTHER" id="PTHR42998:SF1">
    <property type="entry name" value="TYPE I RESTRICTION ENZYME HINDI METHYLASE SUBUNIT"/>
    <property type="match status" value="1"/>
</dbReference>
<evidence type="ECO:0000256" key="5">
    <source>
        <dbReference type="ARBA" id="ARBA00022691"/>
    </source>
</evidence>
<dbReference type="Proteomes" id="UP000179069">
    <property type="component" value="Unassembled WGS sequence"/>
</dbReference>